<dbReference type="PROSITE" id="PS00741">
    <property type="entry name" value="DH_1"/>
    <property type="match status" value="1"/>
</dbReference>
<dbReference type="PROSITE" id="PS50010">
    <property type="entry name" value="DH_2"/>
    <property type="match status" value="1"/>
</dbReference>
<sequence length="474" mass="53911">MTTAPSTPTLSLELKALIMQRNVLTSRSKSRVLKSLDQQINEDQASRQAELKAKAIEEIFSSEASYLNTLEIAMKFFKTPVLESNLKIPDGLKTLLDNLESLYNVNGELLNELKKHGEDVAKAFITVAPFFKLYSVYAYDYRQGIAVLQDIPKTNCKLDALIKRQESRPEVGMKLGSLLIAPIQRVPRYRLLLKELISHTPPCSPQYDNILEAIRLIETATEHINSLVCEQENMQRIIELQKSLCGGRPTLVHPGRKLIKEGVLMKVSKKGKKAQPRYFVLMSDVLMYCKMTGVPLGEPNSLRCSCVVPLRKCAVKHVLTDKVFNVTCLSLSLVLFSDEPYISDSWVTALNQTIDQEEQGRMTLHRRGSSRQPLRKKDLNVLTETLTPRKRKQQQEDIDDICLPFHSPWKRNKVTSHPTIIQPTSSLTEVPSKRPGYLSSIKKAISNFGQTIHKYWIPIYTGRESQNERRITHN</sequence>
<dbReference type="SMART" id="SM00325">
    <property type="entry name" value="RhoGEF"/>
    <property type="match status" value="1"/>
</dbReference>
<dbReference type="Pfam" id="PF00169">
    <property type="entry name" value="PH"/>
    <property type="match status" value="1"/>
</dbReference>
<protein>
    <recommendedName>
        <fullName evidence="5">DH domain-containing protein</fullName>
    </recommendedName>
</protein>
<keyword evidence="4" id="KW-1185">Reference proteome</keyword>
<dbReference type="SUPFAM" id="SSF48065">
    <property type="entry name" value="DBL homology domain (DH-domain)"/>
    <property type="match status" value="1"/>
</dbReference>
<dbReference type="InterPro" id="IPR035899">
    <property type="entry name" value="DBL_dom_sf"/>
</dbReference>
<dbReference type="InterPro" id="IPR000219">
    <property type="entry name" value="DH_dom"/>
</dbReference>
<dbReference type="PROSITE" id="PS50003">
    <property type="entry name" value="PH_DOMAIN"/>
    <property type="match status" value="1"/>
</dbReference>
<dbReference type="SMART" id="SM00233">
    <property type="entry name" value="PH"/>
    <property type="match status" value="1"/>
</dbReference>
<dbReference type="Proteomes" id="UP000466442">
    <property type="component" value="Linkage Group LG12"/>
</dbReference>
<dbReference type="PANTHER" id="PTHR12673">
    <property type="entry name" value="FACIOGENITAL DYSPLASIA PROTEIN"/>
    <property type="match status" value="1"/>
</dbReference>
<dbReference type="PANTHER" id="PTHR12673:SF159">
    <property type="entry name" value="LD03170P"/>
    <property type="match status" value="1"/>
</dbReference>
<organism evidence="3 4">
    <name type="scientific">Apolygus lucorum</name>
    <name type="common">Small green plant bug</name>
    <name type="synonym">Lygocoris lucorum</name>
    <dbReference type="NCBI Taxonomy" id="248454"/>
    <lineage>
        <taxon>Eukaryota</taxon>
        <taxon>Metazoa</taxon>
        <taxon>Ecdysozoa</taxon>
        <taxon>Arthropoda</taxon>
        <taxon>Hexapoda</taxon>
        <taxon>Insecta</taxon>
        <taxon>Pterygota</taxon>
        <taxon>Neoptera</taxon>
        <taxon>Paraneoptera</taxon>
        <taxon>Hemiptera</taxon>
        <taxon>Heteroptera</taxon>
        <taxon>Panheteroptera</taxon>
        <taxon>Cimicomorpha</taxon>
        <taxon>Miridae</taxon>
        <taxon>Mirini</taxon>
        <taxon>Apolygus</taxon>
    </lineage>
</organism>
<feature type="domain" description="PH" evidence="1">
    <location>
        <begin position="257"/>
        <end position="355"/>
    </location>
</feature>
<dbReference type="InterPro" id="IPR001331">
    <property type="entry name" value="GDS_CDC24_CS"/>
</dbReference>
<dbReference type="GO" id="GO:0035556">
    <property type="term" value="P:intracellular signal transduction"/>
    <property type="evidence" value="ECO:0007669"/>
    <property type="project" value="InterPro"/>
</dbReference>
<feature type="domain" description="DH" evidence="2">
    <location>
        <begin position="51"/>
        <end position="227"/>
    </location>
</feature>
<dbReference type="OrthoDB" id="245697at2759"/>
<dbReference type="InterPro" id="IPR001849">
    <property type="entry name" value="PH_domain"/>
</dbReference>
<dbReference type="GO" id="GO:0005737">
    <property type="term" value="C:cytoplasm"/>
    <property type="evidence" value="ECO:0007669"/>
    <property type="project" value="TreeGrafter"/>
</dbReference>
<evidence type="ECO:0008006" key="5">
    <source>
        <dbReference type="Google" id="ProtNLM"/>
    </source>
</evidence>
<dbReference type="GO" id="GO:0005085">
    <property type="term" value="F:guanyl-nucleotide exchange factor activity"/>
    <property type="evidence" value="ECO:0007669"/>
    <property type="project" value="InterPro"/>
</dbReference>
<dbReference type="AlphaFoldDB" id="A0A8S9X0J1"/>
<gene>
    <name evidence="3" type="ORF">GE061_004284</name>
</gene>
<accession>A0A8S9X0J1</accession>
<dbReference type="Gene3D" id="1.20.900.10">
    <property type="entry name" value="Dbl homology (DH) domain"/>
    <property type="match status" value="1"/>
</dbReference>
<dbReference type="InterPro" id="IPR051092">
    <property type="entry name" value="FYVE_RhoGEF_PH"/>
</dbReference>
<evidence type="ECO:0000259" key="1">
    <source>
        <dbReference type="PROSITE" id="PS50003"/>
    </source>
</evidence>
<evidence type="ECO:0000313" key="4">
    <source>
        <dbReference type="Proteomes" id="UP000466442"/>
    </source>
</evidence>
<name>A0A8S9X0J1_APOLU</name>
<dbReference type="SUPFAM" id="SSF50729">
    <property type="entry name" value="PH domain-like"/>
    <property type="match status" value="1"/>
</dbReference>
<dbReference type="Gene3D" id="2.30.29.30">
    <property type="entry name" value="Pleckstrin-homology domain (PH domain)/Phosphotyrosine-binding domain (PTB)"/>
    <property type="match status" value="1"/>
</dbReference>
<reference evidence="3" key="1">
    <citation type="journal article" date="2021" name="Mol. Ecol. Resour.">
        <title>Apolygus lucorum genome provides insights into omnivorousness and mesophyll feeding.</title>
        <authorList>
            <person name="Liu Y."/>
            <person name="Liu H."/>
            <person name="Wang H."/>
            <person name="Huang T."/>
            <person name="Liu B."/>
            <person name="Yang B."/>
            <person name="Yin L."/>
            <person name="Li B."/>
            <person name="Zhang Y."/>
            <person name="Zhang S."/>
            <person name="Jiang F."/>
            <person name="Zhang X."/>
            <person name="Ren Y."/>
            <person name="Wang B."/>
            <person name="Wang S."/>
            <person name="Lu Y."/>
            <person name="Wu K."/>
            <person name="Fan W."/>
            <person name="Wang G."/>
        </authorList>
    </citation>
    <scope>NUCLEOTIDE SEQUENCE</scope>
    <source>
        <strain evidence="3">12Hb</strain>
    </source>
</reference>
<evidence type="ECO:0000259" key="2">
    <source>
        <dbReference type="PROSITE" id="PS50010"/>
    </source>
</evidence>
<dbReference type="CDD" id="cd00160">
    <property type="entry name" value="RhoGEF"/>
    <property type="match status" value="1"/>
</dbReference>
<dbReference type="EMBL" id="WIXP02000012">
    <property type="protein sequence ID" value="KAF6201888.1"/>
    <property type="molecule type" value="Genomic_DNA"/>
</dbReference>
<comment type="caution">
    <text evidence="3">The sequence shown here is derived from an EMBL/GenBank/DDBJ whole genome shotgun (WGS) entry which is preliminary data.</text>
</comment>
<dbReference type="Pfam" id="PF00621">
    <property type="entry name" value="RhoGEF"/>
    <property type="match status" value="1"/>
</dbReference>
<evidence type="ECO:0000313" key="3">
    <source>
        <dbReference type="EMBL" id="KAF6201888.1"/>
    </source>
</evidence>
<dbReference type="InterPro" id="IPR011993">
    <property type="entry name" value="PH-like_dom_sf"/>
</dbReference>
<proteinExistence type="predicted"/>